<dbReference type="EMBL" id="AMGX01000031">
    <property type="protein sequence ID" value="EXJ59519.1"/>
    <property type="molecule type" value="Genomic_DNA"/>
</dbReference>
<feature type="region of interest" description="Disordered" evidence="1">
    <location>
        <begin position="36"/>
        <end position="89"/>
    </location>
</feature>
<proteinExistence type="predicted"/>
<keyword evidence="3" id="KW-1185">Reference proteome</keyword>
<gene>
    <name evidence="2" type="ORF">A1O5_12144</name>
</gene>
<dbReference type="Proteomes" id="UP000019471">
    <property type="component" value="Unassembled WGS sequence"/>
</dbReference>
<feature type="compositionally biased region" description="Basic and acidic residues" evidence="1">
    <location>
        <begin position="56"/>
        <end position="66"/>
    </location>
</feature>
<reference evidence="2 3" key="1">
    <citation type="submission" date="2013-03" db="EMBL/GenBank/DDBJ databases">
        <title>The Genome Sequence of Cladophialophora psammophila CBS 110553.</title>
        <authorList>
            <consortium name="The Broad Institute Genomics Platform"/>
            <person name="Cuomo C."/>
            <person name="de Hoog S."/>
            <person name="Gorbushina A."/>
            <person name="Walker B."/>
            <person name="Young S.K."/>
            <person name="Zeng Q."/>
            <person name="Gargeya S."/>
            <person name="Fitzgerald M."/>
            <person name="Haas B."/>
            <person name="Abouelleil A."/>
            <person name="Allen A.W."/>
            <person name="Alvarado L."/>
            <person name="Arachchi H.M."/>
            <person name="Berlin A.M."/>
            <person name="Chapman S.B."/>
            <person name="Gainer-Dewar J."/>
            <person name="Goldberg J."/>
            <person name="Griggs A."/>
            <person name="Gujja S."/>
            <person name="Hansen M."/>
            <person name="Howarth C."/>
            <person name="Imamovic A."/>
            <person name="Ireland A."/>
            <person name="Larimer J."/>
            <person name="McCowan C."/>
            <person name="Murphy C."/>
            <person name="Pearson M."/>
            <person name="Poon T.W."/>
            <person name="Priest M."/>
            <person name="Roberts A."/>
            <person name="Saif S."/>
            <person name="Shea T."/>
            <person name="Sisk P."/>
            <person name="Sykes S."/>
            <person name="Wortman J."/>
            <person name="Nusbaum C."/>
            <person name="Birren B."/>
        </authorList>
    </citation>
    <scope>NUCLEOTIDE SEQUENCE [LARGE SCALE GENOMIC DNA]</scope>
    <source>
        <strain evidence="2 3">CBS 110553</strain>
    </source>
</reference>
<protein>
    <submittedName>
        <fullName evidence="2">Uncharacterized protein</fullName>
    </submittedName>
</protein>
<accession>W9WM53</accession>
<dbReference type="GeneID" id="19196830"/>
<comment type="caution">
    <text evidence="2">The sequence shown here is derived from an EMBL/GenBank/DDBJ whole genome shotgun (WGS) entry which is preliminary data.</text>
</comment>
<dbReference type="AlphaFoldDB" id="W9WM53"/>
<dbReference type="OrthoDB" id="4160436at2759"/>
<name>W9WM53_9EURO</name>
<evidence type="ECO:0000256" key="1">
    <source>
        <dbReference type="SAM" id="MobiDB-lite"/>
    </source>
</evidence>
<dbReference type="RefSeq" id="XP_007750903.1">
    <property type="nucleotide sequence ID" value="XM_007752713.1"/>
</dbReference>
<evidence type="ECO:0000313" key="3">
    <source>
        <dbReference type="Proteomes" id="UP000019471"/>
    </source>
</evidence>
<dbReference type="HOGENOM" id="CLU_2277540_0_0_1"/>
<evidence type="ECO:0000313" key="2">
    <source>
        <dbReference type="EMBL" id="EXJ59519.1"/>
    </source>
</evidence>
<sequence length="96" mass="10817">MPTHLSVADGAVAKDGLAEGEAAQYEALKRSVLAEQERQRQAERERRVNLGLPPEMTREEKKEARREKKGRKKQKDKEKSKGGGRRRVLGMLCFGA</sequence>
<organism evidence="2 3">
    <name type="scientific">Cladophialophora psammophila CBS 110553</name>
    <dbReference type="NCBI Taxonomy" id="1182543"/>
    <lineage>
        <taxon>Eukaryota</taxon>
        <taxon>Fungi</taxon>
        <taxon>Dikarya</taxon>
        <taxon>Ascomycota</taxon>
        <taxon>Pezizomycotina</taxon>
        <taxon>Eurotiomycetes</taxon>
        <taxon>Chaetothyriomycetidae</taxon>
        <taxon>Chaetothyriales</taxon>
        <taxon>Herpotrichiellaceae</taxon>
        <taxon>Cladophialophora</taxon>
    </lineage>
</organism>
<feature type="compositionally biased region" description="Basic and acidic residues" evidence="1">
    <location>
        <begin position="36"/>
        <end position="48"/>
    </location>
</feature>